<dbReference type="Pfam" id="PF00672">
    <property type="entry name" value="HAMP"/>
    <property type="match status" value="1"/>
</dbReference>
<keyword evidence="5" id="KW-0808">Transferase</keyword>
<dbReference type="Pfam" id="PF02518">
    <property type="entry name" value="HATPase_c"/>
    <property type="match status" value="1"/>
</dbReference>
<evidence type="ECO:0000256" key="8">
    <source>
        <dbReference type="ARBA" id="ARBA00022989"/>
    </source>
</evidence>
<dbReference type="Proteomes" id="UP000027770">
    <property type="component" value="Unassembled WGS sequence"/>
</dbReference>
<keyword evidence="7 14" id="KW-0418">Kinase</keyword>
<dbReference type="Gene3D" id="6.10.340.10">
    <property type="match status" value="1"/>
</dbReference>
<dbReference type="InterPro" id="IPR036097">
    <property type="entry name" value="HisK_dim/P_sf"/>
</dbReference>
<dbReference type="PROSITE" id="PS50109">
    <property type="entry name" value="HIS_KIN"/>
    <property type="match status" value="1"/>
</dbReference>
<feature type="domain" description="Histidine kinase" evidence="12">
    <location>
        <begin position="262"/>
        <end position="460"/>
    </location>
</feature>
<evidence type="ECO:0000256" key="5">
    <source>
        <dbReference type="ARBA" id="ARBA00022679"/>
    </source>
</evidence>
<keyword evidence="4" id="KW-0597">Phosphoprotein</keyword>
<dbReference type="SMART" id="SM00388">
    <property type="entry name" value="HisKA"/>
    <property type="match status" value="1"/>
</dbReference>
<comment type="catalytic activity">
    <reaction evidence="1">
        <text>ATP + protein L-histidine = ADP + protein N-phospho-L-histidine.</text>
        <dbReference type="EC" id="2.7.13.3"/>
    </reaction>
</comment>
<proteinExistence type="predicted"/>
<evidence type="ECO:0000259" key="12">
    <source>
        <dbReference type="PROSITE" id="PS50109"/>
    </source>
</evidence>
<protein>
    <recommendedName>
        <fullName evidence="3">histidine kinase</fullName>
        <ecNumber evidence="3">2.7.13.3</ecNumber>
    </recommendedName>
</protein>
<keyword evidence="8 11" id="KW-1133">Transmembrane helix</keyword>
<gene>
    <name evidence="14" type="ORF">Z959_02715</name>
</gene>
<evidence type="ECO:0000256" key="3">
    <source>
        <dbReference type="ARBA" id="ARBA00012438"/>
    </source>
</evidence>
<accession>A0AA40ISN8</accession>
<dbReference type="PANTHER" id="PTHR45528">
    <property type="entry name" value="SENSOR HISTIDINE KINASE CPXA"/>
    <property type="match status" value="1"/>
</dbReference>
<evidence type="ECO:0000256" key="4">
    <source>
        <dbReference type="ARBA" id="ARBA00022553"/>
    </source>
</evidence>
<keyword evidence="10 11" id="KW-0472">Membrane</keyword>
<dbReference type="SUPFAM" id="SSF158472">
    <property type="entry name" value="HAMP domain-like"/>
    <property type="match status" value="1"/>
</dbReference>
<keyword evidence="6 11" id="KW-0812">Transmembrane</keyword>
<reference evidence="14 15" key="1">
    <citation type="submission" date="2014-02" db="EMBL/GenBank/DDBJ databases">
        <title>Plasmidome dynamics in the species complex Clostridium novyi sensu lato converts strains of independent lineages into distinctly different pathogens.</title>
        <authorList>
            <person name="Skarin H."/>
            <person name="Segerman B."/>
        </authorList>
    </citation>
    <scope>NUCLEOTIDE SEQUENCE [LARGE SCALE GENOMIC DNA]</scope>
    <source>
        <strain evidence="14 15">ATCC 27606</strain>
    </source>
</reference>
<feature type="transmembrane region" description="Helical" evidence="11">
    <location>
        <begin position="172"/>
        <end position="194"/>
    </location>
</feature>
<comment type="caution">
    <text evidence="14">The sequence shown here is derived from an EMBL/GenBank/DDBJ whole genome shotgun (WGS) entry which is preliminary data.</text>
</comment>
<dbReference type="Pfam" id="PF00512">
    <property type="entry name" value="HisKA"/>
    <property type="match status" value="1"/>
</dbReference>
<dbReference type="InterPro" id="IPR005467">
    <property type="entry name" value="His_kinase_dom"/>
</dbReference>
<organism evidence="14 15">
    <name type="scientific">Clostridium novyi B str. ATCC 27606</name>
    <dbReference type="NCBI Taxonomy" id="1443123"/>
    <lineage>
        <taxon>Bacteria</taxon>
        <taxon>Bacillati</taxon>
        <taxon>Bacillota</taxon>
        <taxon>Clostridia</taxon>
        <taxon>Eubacteriales</taxon>
        <taxon>Clostridiaceae</taxon>
        <taxon>Clostridium</taxon>
    </lineage>
</organism>
<dbReference type="GO" id="GO:0000155">
    <property type="term" value="F:phosphorelay sensor kinase activity"/>
    <property type="evidence" value="ECO:0007669"/>
    <property type="project" value="InterPro"/>
</dbReference>
<dbReference type="PANTHER" id="PTHR45528:SF10">
    <property type="entry name" value="METHYL-ACCEPTING CHEMOTAXIS PROTEIN"/>
    <property type="match status" value="1"/>
</dbReference>
<dbReference type="AlphaFoldDB" id="A0AA40ISN8"/>
<dbReference type="Gene3D" id="1.10.287.130">
    <property type="match status" value="1"/>
</dbReference>
<evidence type="ECO:0000256" key="2">
    <source>
        <dbReference type="ARBA" id="ARBA00004141"/>
    </source>
</evidence>
<keyword evidence="9" id="KW-0902">Two-component regulatory system</keyword>
<dbReference type="SMART" id="SM00304">
    <property type="entry name" value="HAMP"/>
    <property type="match status" value="1"/>
</dbReference>
<dbReference type="GO" id="GO:0005886">
    <property type="term" value="C:plasma membrane"/>
    <property type="evidence" value="ECO:0007669"/>
    <property type="project" value="TreeGrafter"/>
</dbReference>
<dbReference type="InterPro" id="IPR003660">
    <property type="entry name" value="HAMP_dom"/>
</dbReference>
<evidence type="ECO:0000256" key="7">
    <source>
        <dbReference type="ARBA" id="ARBA00022777"/>
    </source>
</evidence>
<evidence type="ECO:0000313" key="15">
    <source>
        <dbReference type="Proteomes" id="UP000027770"/>
    </source>
</evidence>
<dbReference type="InterPro" id="IPR050398">
    <property type="entry name" value="HssS/ArlS-like"/>
</dbReference>
<dbReference type="CDD" id="cd06225">
    <property type="entry name" value="HAMP"/>
    <property type="match status" value="1"/>
</dbReference>
<dbReference type="SUPFAM" id="SSF55874">
    <property type="entry name" value="ATPase domain of HSP90 chaperone/DNA topoisomerase II/histidine kinase"/>
    <property type="match status" value="1"/>
</dbReference>
<feature type="transmembrane region" description="Helical" evidence="11">
    <location>
        <begin position="12"/>
        <end position="31"/>
    </location>
</feature>
<dbReference type="PROSITE" id="PS50885">
    <property type="entry name" value="HAMP"/>
    <property type="match status" value="1"/>
</dbReference>
<evidence type="ECO:0000256" key="11">
    <source>
        <dbReference type="SAM" id="Phobius"/>
    </source>
</evidence>
<dbReference type="CDD" id="cd00082">
    <property type="entry name" value="HisKA"/>
    <property type="match status" value="1"/>
</dbReference>
<sequence length="461" mass="53172">MMNIKLNLKRKIILTNIVILTPIIIFIYFITVNTLSKNIINNSVDYLLNENKSAQIYIQNILNLKKDNDVEDVLKDIAPFIVTNLSEKFNLRVQMFNTSGQLIYDSDKNQIILYNEDINKALENKKAYIIKKIDGVPYIFLSSPISYKNKLCGTLRFILKESDSLKIVNNTFLIMLICGIFALIIGIILINSFAKQIVNPLTTLENHSNKIAKGHFSEKIIINSGDEIEDLANTFNYMSKSLESYISELKDSKENQKKFFDNISHEFKTPLTAIIGFSEILPKLKDKEKILESSILIQKEGKRLLTLVEEILQLSKFNQNQFKIEYTYINIKVLIEEVLDIFQIKLNQYHICIDKNYDALFIYGDYNKTKQILINILDNSIKYSGCENIIIRSNLYKERVEISIYDDGAGFDINNPKIKTGNGFGLNICKEIMKNQNGEFKIESTYNLGTKITLIFFNNKN</sequence>
<comment type="subcellular location">
    <subcellularLocation>
        <location evidence="2">Membrane</location>
        <topology evidence="2">Multi-pass membrane protein</topology>
    </subcellularLocation>
</comment>
<evidence type="ECO:0000259" key="13">
    <source>
        <dbReference type="PROSITE" id="PS50885"/>
    </source>
</evidence>
<evidence type="ECO:0000256" key="1">
    <source>
        <dbReference type="ARBA" id="ARBA00000085"/>
    </source>
</evidence>
<evidence type="ECO:0000313" key="14">
    <source>
        <dbReference type="EMBL" id="KEI13464.1"/>
    </source>
</evidence>
<dbReference type="SMART" id="SM00387">
    <property type="entry name" value="HATPase_c"/>
    <property type="match status" value="1"/>
</dbReference>
<evidence type="ECO:0000256" key="6">
    <source>
        <dbReference type="ARBA" id="ARBA00022692"/>
    </source>
</evidence>
<dbReference type="EMBL" id="JENW01000131">
    <property type="protein sequence ID" value="KEI13464.1"/>
    <property type="molecule type" value="Genomic_DNA"/>
</dbReference>
<name>A0AA40ISN8_CLONO</name>
<dbReference type="InterPro" id="IPR036890">
    <property type="entry name" value="HATPase_C_sf"/>
</dbReference>
<dbReference type="FunFam" id="1.10.287.130:FF:000001">
    <property type="entry name" value="Two-component sensor histidine kinase"/>
    <property type="match status" value="1"/>
</dbReference>
<evidence type="ECO:0000256" key="10">
    <source>
        <dbReference type="ARBA" id="ARBA00023136"/>
    </source>
</evidence>
<feature type="domain" description="HAMP" evidence="13">
    <location>
        <begin position="195"/>
        <end position="247"/>
    </location>
</feature>
<dbReference type="SUPFAM" id="SSF47384">
    <property type="entry name" value="Homodimeric domain of signal transducing histidine kinase"/>
    <property type="match status" value="1"/>
</dbReference>
<dbReference type="Gene3D" id="3.30.565.10">
    <property type="entry name" value="Histidine kinase-like ATPase, C-terminal domain"/>
    <property type="match status" value="1"/>
</dbReference>
<dbReference type="EC" id="2.7.13.3" evidence="3"/>
<dbReference type="InterPro" id="IPR003661">
    <property type="entry name" value="HisK_dim/P_dom"/>
</dbReference>
<dbReference type="InterPro" id="IPR003594">
    <property type="entry name" value="HATPase_dom"/>
</dbReference>
<keyword evidence="15" id="KW-1185">Reference proteome</keyword>
<evidence type="ECO:0000256" key="9">
    <source>
        <dbReference type="ARBA" id="ARBA00023012"/>
    </source>
</evidence>